<keyword evidence="1" id="KW-0812">Transmembrane</keyword>
<accession>A0A967BAS0</accession>
<evidence type="ECO:0000256" key="1">
    <source>
        <dbReference type="SAM" id="Phobius"/>
    </source>
</evidence>
<comment type="caution">
    <text evidence="2">The sequence shown here is derived from an EMBL/GenBank/DDBJ whole genome shotgun (WGS) entry which is preliminary data.</text>
</comment>
<reference evidence="2" key="1">
    <citation type="submission" date="2020-03" db="EMBL/GenBank/DDBJ databases">
        <title>Roseovarius gahaiensis sp. nov., isolated from Gahai Saline Lake, China.</title>
        <authorList>
            <person name="Sun X."/>
        </authorList>
    </citation>
    <scope>NUCLEOTIDE SEQUENCE</scope>
    <source>
        <strain evidence="2">GH877</strain>
    </source>
</reference>
<keyword evidence="1" id="KW-1133">Transmembrane helix</keyword>
<keyword evidence="3" id="KW-1185">Reference proteome</keyword>
<protein>
    <submittedName>
        <fullName evidence="2">Uncharacterized protein</fullName>
    </submittedName>
</protein>
<feature type="transmembrane region" description="Helical" evidence="1">
    <location>
        <begin position="40"/>
        <end position="60"/>
    </location>
</feature>
<name>A0A967BAS0_9RHOB</name>
<dbReference type="Pfam" id="PF23858">
    <property type="entry name" value="DUF7220"/>
    <property type="match status" value="1"/>
</dbReference>
<dbReference type="AlphaFoldDB" id="A0A967BAS0"/>
<dbReference type="EMBL" id="JAAORB010000013">
    <property type="protein sequence ID" value="NHQ74527.1"/>
    <property type="molecule type" value="Genomic_DNA"/>
</dbReference>
<gene>
    <name evidence="2" type="ORF">HAT86_08615</name>
</gene>
<feature type="transmembrane region" description="Helical" evidence="1">
    <location>
        <begin position="12"/>
        <end position="34"/>
    </location>
</feature>
<proteinExistence type="predicted"/>
<dbReference type="Proteomes" id="UP000639775">
    <property type="component" value="Unassembled WGS sequence"/>
</dbReference>
<organism evidence="2 3">
    <name type="scientific">Roseovarius gahaiensis</name>
    <dbReference type="NCBI Taxonomy" id="2716691"/>
    <lineage>
        <taxon>Bacteria</taxon>
        <taxon>Pseudomonadati</taxon>
        <taxon>Pseudomonadota</taxon>
        <taxon>Alphaproteobacteria</taxon>
        <taxon>Rhodobacterales</taxon>
        <taxon>Roseobacteraceae</taxon>
        <taxon>Roseovarius</taxon>
    </lineage>
</organism>
<keyword evidence="1" id="KW-0472">Membrane</keyword>
<dbReference type="InterPro" id="IPR055644">
    <property type="entry name" value="DUF7220"/>
</dbReference>
<sequence length="69" mass="7783">MMQSRRQSLIEAITNVVVGYALAVITQIVVFPWFGLQVSLGENLAIGGLFTGISLLRSYALRRICERWR</sequence>
<evidence type="ECO:0000313" key="2">
    <source>
        <dbReference type="EMBL" id="NHQ74527.1"/>
    </source>
</evidence>
<evidence type="ECO:0000313" key="3">
    <source>
        <dbReference type="Proteomes" id="UP000639775"/>
    </source>
</evidence>